<gene>
    <name evidence="2" type="ORF">A3F83_02125</name>
</gene>
<dbReference type="STRING" id="1817867.A3F83_02125"/>
<evidence type="ECO:0000313" key="2">
    <source>
        <dbReference type="EMBL" id="OGG00650.1"/>
    </source>
</evidence>
<sequence>MALDIKLGIDRESNKELTRRVPLKFLFDNFMPVPVICGILFLCGSSGAAGESTAAADSSRVAELQAQLDSLRARLDKLENQPPAQAKKDSVGELEKLLQEARQLTPGKPLEAPPSSREFKSGDRSLKDLNPNITVTGEFVFLGNDLPEAAGGIEEEGAGDWTAGEERFSMREVELGLESALDPFTRGKFFIGIGAEGVEVEEGYLQWLNLPGGLNLKLGRFYAQFGQLNRWHPHALPQADRPLALFNLLGEENFAGAGVSADFLLPSLSAKVNELTLEAFSPGGESPLFVDGGLDNLVYLAHLKNYYDLTPDTYLELGISGAGGRNEPRGHYRSWLGGLDLTVKWAPLERNTRRGVEWRNELFWSRLENGPEIRSAFGMFSALQARTGVRTVLGGRFDYSELPLEVNKNERAYSVNLDYWQSEWVFFRFQYRYTTRSYADSYSSFIFHLVWAMGPDKHEAY</sequence>
<protein>
    <submittedName>
        <fullName evidence="2">Uncharacterized protein</fullName>
    </submittedName>
</protein>
<organism evidence="2 3">
    <name type="scientific">Candidatus Glassbacteria bacterium RIFCSPLOWO2_12_FULL_58_11</name>
    <dbReference type="NCBI Taxonomy" id="1817867"/>
    <lineage>
        <taxon>Bacteria</taxon>
        <taxon>Candidatus Glassiibacteriota</taxon>
    </lineage>
</organism>
<dbReference type="Gene3D" id="2.40.160.10">
    <property type="entry name" value="Porin"/>
    <property type="match status" value="1"/>
</dbReference>
<evidence type="ECO:0000313" key="3">
    <source>
        <dbReference type="Proteomes" id="UP000179129"/>
    </source>
</evidence>
<feature type="region of interest" description="Disordered" evidence="1">
    <location>
        <begin position="102"/>
        <end position="125"/>
    </location>
</feature>
<dbReference type="InterPro" id="IPR023614">
    <property type="entry name" value="Porin_dom_sf"/>
</dbReference>
<reference evidence="2 3" key="1">
    <citation type="journal article" date="2016" name="Nat. Commun.">
        <title>Thousands of microbial genomes shed light on interconnected biogeochemical processes in an aquifer system.</title>
        <authorList>
            <person name="Anantharaman K."/>
            <person name="Brown C.T."/>
            <person name="Hug L.A."/>
            <person name="Sharon I."/>
            <person name="Castelle C.J."/>
            <person name="Probst A.J."/>
            <person name="Thomas B.C."/>
            <person name="Singh A."/>
            <person name="Wilkins M.J."/>
            <person name="Karaoz U."/>
            <person name="Brodie E.L."/>
            <person name="Williams K.H."/>
            <person name="Hubbard S.S."/>
            <person name="Banfield J.F."/>
        </authorList>
    </citation>
    <scope>NUCLEOTIDE SEQUENCE [LARGE SCALE GENOMIC DNA]</scope>
</reference>
<name>A0A1F5YKF4_9BACT</name>
<dbReference type="Proteomes" id="UP000179129">
    <property type="component" value="Unassembled WGS sequence"/>
</dbReference>
<dbReference type="EMBL" id="MFIX01000249">
    <property type="protein sequence ID" value="OGG00650.1"/>
    <property type="molecule type" value="Genomic_DNA"/>
</dbReference>
<proteinExistence type="predicted"/>
<comment type="caution">
    <text evidence="2">The sequence shown here is derived from an EMBL/GenBank/DDBJ whole genome shotgun (WGS) entry which is preliminary data.</text>
</comment>
<dbReference type="AlphaFoldDB" id="A0A1F5YKF4"/>
<accession>A0A1F5YKF4</accession>
<evidence type="ECO:0000256" key="1">
    <source>
        <dbReference type="SAM" id="MobiDB-lite"/>
    </source>
</evidence>